<sequence>MNLLLKKLLISFIFIAEISCPTLVAGQEKCAGWQPSRYRETELFYITYRGKRLDCLWNQDDVIECGQSVRISIIDTEEGFQSGVGAGTQSGIKKLNLVDSKGQLFFFNRKQSYHNNYFPNDCSYIATTYTTEFEDNSKYIMKIIWERRFGTFKEGEPLLH</sequence>
<dbReference type="Proteomes" id="UP000622533">
    <property type="component" value="Unassembled WGS sequence"/>
</dbReference>
<dbReference type="AlphaFoldDB" id="A0A8J6ZLR2"/>
<accession>A0A8J6ZLR2</accession>
<keyword evidence="2" id="KW-1185">Reference proteome</keyword>
<dbReference type="RefSeq" id="WP_193913117.1">
    <property type="nucleotide sequence ID" value="NZ_JADEXS020000004.1"/>
</dbReference>
<protein>
    <submittedName>
        <fullName evidence="1">Uncharacterized protein</fullName>
    </submittedName>
</protein>
<reference evidence="1" key="1">
    <citation type="submission" date="2020-10" db="EMBL/GenBank/DDBJ databases">
        <authorList>
            <person name="Castelo-Branco R."/>
            <person name="Eusebio N."/>
            <person name="Adriana R."/>
            <person name="Vieira A."/>
            <person name="Brugerolle De Fraissinette N."/>
            <person name="Rezende De Castro R."/>
            <person name="Schneider M.P."/>
            <person name="Vasconcelos V."/>
            <person name="Leao P.N."/>
        </authorList>
    </citation>
    <scope>NUCLEOTIDE SEQUENCE</scope>
    <source>
        <strain evidence="1">LEGE 12446</strain>
    </source>
</reference>
<proteinExistence type="predicted"/>
<comment type="caution">
    <text evidence="1">The sequence shown here is derived from an EMBL/GenBank/DDBJ whole genome shotgun (WGS) entry which is preliminary data.</text>
</comment>
<organism evidence="1 2">
    <name type="scientific">Desmonostoc muscorum LEGE 12446</name>
    <dbReference type="NCBI Taxonomy" id="1828758"/>
    <lineage>
        <taxon>Bacteria</taxon>
        <taxon>Bacillati</taxon>
        <taxon>Cyanobacteriota</taxon>
        <taxon>Cyanophyceae</taxon>
        <taxon>Nostocales</taxon>
        <taxon>Nostocaceae</taxon>
        <taxon>Desmonostoc</taxon>
    </lineage>
</organism>
<name>A0A8J6ZLR2_DESMC</name>
<evidence type="ECO:0000313" key="2">
    <source>
        <dbReference type="Proteomes" id="UP000622533"/>
    </source>
</evidence>
<evidence type="ECO:0000313" key="1">
    <source>
        <dbReference type="EMBL" id="MBE9021186.1"/>
    </source>
</evidence>
<gene>
    <name evidence="1" type="ORF">IQ276_01545</name>
</gene>
<dbReference type="EMBL" id="JADEXS010000010">
    <property type="protein sequence ID" value="MBE9021186.1"/>
    <property type="molecule type" value="Genomic_DNA"/>
</dbReference>